<dbReference type="PANTHER" id="PTHR30441">
    <property type="entry name" value="DUF748 DOMAIN-CONTAINING PROTEIN"/>
    <property type="match status" value="1"/>
</dbReference>
<protein>
    <submittedName>
        <fullName evidence="2">AsmA-like C-terminal region</fullName>
    </submittedName>
</protein>
<keyword evidence="3" id="KW-1185">Reference proteome</keyword>
<reference evidence="3" key="1">
    <citation type="submission" date="2016-10" db="EMBL/GenBank/DDBJ databases">
        <authorList>
            <person name="Varghese N."/>
            <person name="Submissions S."/>
        </authorList>
    </citation>
    <scope>NUCLEOTIDE SEQUENCE [LARGE SCALE GENOMIC DNA]</scope>
    <source>
        <strain evidence="3">DSM 25030</strain>
    </source>
</reference>
<dbReference type="EMBL" id="FNMY01000003">
    <property type="protein sequence ID" value="SDW87366.1"/>
    <property type="molecule type" value="Genomic_DNA"/>
</dbReference>
<evidence type="ECO:0000256" key="1">
    <source>
        <dbReference type="SAM" id="MobiDB-lite"/>
    </source>
</evidence>
<dbReference type="GO" id="GO:0005886">
    <property type="term" value="C:plasma membrane"/>
    <property type="evidence" value="ECO:0007669"/>
    <property type="project" value="TreeGrafter"/>
</dbReference>
<feature type="region of interest" description="Disordered" evidence="1">
    <location>
        <begin position="527"/>
        <end position="546"/>
    </location>
</feature>
<name>A0A1H2X3P5_9FLAO</name>
<evidence type="ECO:0000313" key="3">
    <source>
        <dbReference type="Proteomes" id="UP000199592"/>
    </source>
</evidence>
<proteinExistence type="predicted"/>
<accession>A0A1H2X3P5</accession>
<dbReference type="STRING" id="1073328.SAMN05216294_1193"/>
<evidence type="ECO:0000313" key="2">
    <source>
        <dbReference type="EMBL" id="SDW87366.1"/>
    </source>
</evidence>
<organism evidence="2 3">
    <name type="scientific">Flagellimonas zhangzhouensis</name>
    <dbReference type="NCBI Taxonomy" id="1073328"/>
    <lineage>
        <taxon>Bacteria</taxon>
        <taxon>Pseudomonadati</taxon>
        <taxon>Bacteroidota</taxon>
        <taxon>Flavobacteriia</taxon>
        <taxon>Flavobacteriales</taxon>
        <taxon>Flavobacteriaceae</taxon>
        <taxon>Flagellimonas</taxon>
    </lineage>
</organism>
<feature type="region of interest" description="Disordered" evidence="1">
    <location>
        <begin position="837"/>
        <end position="903"/>
    </location>
</feature>
<dbReference type="RefSeq" id="WP_090293459.1">
    <property type="nucleotide sequence ID" value="NZ_FNKI01000001.1"/>
</dbReference>
<dbReference type="InterPro" id="IPR052894">
    <property type="entry name" value="AsmA-related"/>
</dbReference>
<dbReference type="GO" id="GO:0090313">
    <property type="term" value="P:regulation of protein targeting to membrane"/>
    <property type="evidence" value="ECO:0007669"/>
    <property type="project" value="TreeGrafter"/>
</dbReference>
<feature type="compositionally biased region" description="Basic and acidic residues" evidence="1">
    <location>
        <begin position="876"/>
        <end position="886"/>
    </location>
</feature>
<dbReference type="AlphaFoldDB" id="A0A1H2X3P5"/>
<sequence length="903" mass="98184">MKKKILKIASITLLILLVLIIVLPIFLQGKIEGLIKEKVNENINATLDFEDASLSLLKSFPYANVELSKLSLVNKAPFEGDTLFAAGEIELAMSIKEFFKAADEPLVIKTFNIDGAKIHIKADEEGNANYDIAKESDSASEETSTDESSGNFTLAMDSYSITNTNIIYEDLASGMKLAITDMNHSGSGDLSLEKSELKTLTEALVSFEMEGTKYLNNNKINLDALIGIDLAESKYTFLDNKAMVNQLALVFDGFVKLNDDNQEVDITFKTPSSDFKNFLAVIPEAYASNIETVQTTGNFEVNGEFKGIVDEEHIPAFNIKINSDNASFKYPDLPKSVSNVFINTEINNETGIVEDTYVNINRLSFTIDQDKFNLNAKIRELMGNTKVNAHMDGRVNLANISKAYPVPDEYNLKGILNADATTSFDMASLEKHQYQNTKMSGNFELTGFEYASPELKHPVAITKAAMTFNPQTVALNSFEGKTGSTDFNASGTLTNLLGFMFNDENIQGNFKLTSNQFALNDFMMEDTDTEESGETSQEEGTISSTGDERIKIPSFLDCTLEAAAITVIYDNLKLKNVKGTMTIKDETATIQNLTSDLFGGTLGLKGSVSTKGESSTFDVDLGMSNFNIGESFAGLDLLKTLTPLAAALQGKLNSDINLSGNLNEDFTPNLATISGNLLAELLSPTIDTQKAPLVSSLDSKLNFLNTKEINLDGLKTALSFDNGTVKVKPFTLKYKDIAINVDGSHSFDKQMQYKATLDVPAKYMGAEVNKLIAQLNDDSLKEMTVPVTANIGGSFTDPTVTTDLTSGVKTLTTQLVEVQKQKLVNQGKESASKLLSDALNKNSKDSTGTKSSVSETLGNLLGGDKTKTTDSTATTTKKEDKVEETAKSLLGGLLGKKKKDTVN</sequence>
<dbReference type="OrthoDB" id="596403at2"/>
<feature type="compositionally biased region" description="Polar residues" evidence="1">
    <location>
        <begin position="839"/>
        <end position="857"/>
    </location>
</feature>
<dbReference type="PANTHER" id="PTHR30441:SF8">
    <property type="entry name" value="DUF748 DOMAIN-CONTAINING PROTEIN"/>
    <property type="match status" value="1"/>
</dbReference>
<feature type="compositionally biased region" description="Acidic residues" evidence="1">
    <location>
        <begin position="527"/>
        <end position="537"/>
    </location>
</feature>
<dbReference type="Proteomes" id="UP000199592">
    <property type="component" value="Unassembled WGS sequence"/>
</dbReference>
<gene>
    <name evidence="2" type="ORF">SAMN04487892_2573</name>
</gene>